<accession>A0ABP0Q0R5</accession>
<dbReference type="Proteomes" id="UP001642484">
    <property type="component" value="Unassembled WGS sequence"/>
</dbReference>
<proteinExistence type="predicted"/>
<evidence type="ECO:0000256" key="1">
    <source>
        <dbReference type="SAM" id="SignalP"/>
    </source>
</evidence>
<evidence type="ECO:0000313" key="3">
    <source>
        <dbReference type="Proteomes" id="UP001642484"/>
    </source>
</evidence>
<keyword evidence="3" id="KW-1185">Reference proteome</keyword>
<protein>
    <submittedName>
        <fullName evidence="2">Uncharacterized protein</fullName>
    </submittedName>
</protein>
<dbReference type="EMBL" id="CAXAMN010023873">
    <property type="protein sequence ID" value="CAK9081809.1"/>
    <property type="molecule type" value="Genomic_DNA"/>
</dbReference>
<comment type="caution">
    <text evidence="2">The sequence shown here is derived from an EMBL/GenBank/DDBJ whole genome shotgun (WGS) entry which is preliminary data.</text>
</comment>
<reference evidence="2 3" key="1">
    <citation type="submission" date="2024-02" db="EMBL/GenBank/DDBJ databases">
        <authorList>
            <person name="Chen Y."/>
            <person name="Shah S."/>
            <person name="Dougan E. K."/>
            <person name="Thang M."/>
            <person name="Chan C."/>
        </authorList>
    </citation>
    <scope>NUCLEOTIDE SEQUENCE [LARGE SCALE GENOMIC DNA]</scope>
</reference>
<evidence type="ECO:0000313" key="2">
    <source>
        <dbReference type="EMBL" id="CAK9081809.1"/>
    </source>
</evidence>
<feature type="signal peptide" evidence="1">
    <location>
        <begin position="1"/>
        <end position="17"/>
    </location>
</feature>
<feature type="chain" id="PRO_5046140903" evidence="1">
    <location>
        <begin position="18"/>
        <end position="202"/>
    </location>
</feature>
<sequence length="202" mass="20939">MAAIRSLLAFQLTVAAAQQGSMTNTMCSMTMNMIPFVCKPSSQGVGVNAAECKANPSACCGPAVAKCSPTDPFSVFNPCPASMGQNVQCVGSMMTSMEKVGVCMCPNGITCSGSGSQAQCAGNTMSKPGASFNPFSRLYDPEVDEPAVPELNVVGWVNLAAYVTGFSVCVFLAVRGLRRLARGPQAGTMELLAQEDAEAVLD</sequence>
<name>A0ABP0Q0R5_9DINO</name>
<gene>
    <name evidence="2" type="ORF">CCMP2556_LOCUS39993</name>
</gene>
<organism evidence="2 3">
    <name type="scientific">Durusdinium trenchii</name>
    <dbReference type="NCBI Taxonomy" id="1381693"/>
    <lineage>
        <taxon>Eukaryota</taxon>
        <taxon>Sar</taxon>
        <taxon>Alveolata</taxon>
        <taxon>Dinophyceae</taxon>
        <taxon>Suessiales</taxon>
        <taxon>Symbiodiniaceae</taxon>
        <taxon>Durusdinium</taxon>
    </lineage>
</organism>
<keyword evidence="1" id="KW-0732">Signal</keyword>